<dbReference type="SUPFAM" id="SSF55811">
    <property type="entry name" value="Nudix"/>
    <property type="match status" value="1"/>
</dbReference>
<organism evidence="8">
    <name type="scientific">Caligus clemensi</name>
    <name type="common">Sea louse</name>
    <dbReference type="NCBI Taxonomy" id="344056"/>
    <lineage>
        <taxon>Eukaryota</taxon>
        <taxon>Metazoa</taxon>
        <taxon>Ecdysozoa</taxon>
        <taxon>Arthropoda</taxon>
        <taxon>Crustacea</taxon>
        <taxon>Multicrustacea</taxon>
        <taxon>Hexanauplia</taxon>
        <taxon>Copepoda</taxon>
        <taxon>Siphonostomatoida</taxon>
        <taxon>Caligidae</taxon>
        <taxon>Caligus</taxon>
    </lineage>
</organism>
<dbReference type="Gene3D" id="3.90.79.10">
    <property type="entry name" value="Nucleoside Triphosphate Pyrophosphohydrolase"/>
    <property type="match status" value="1"/>
</dbReference>
<comment type="cofactor">
    <cofactor evidence="1">
        <name>Mn(2+)</name>
        <dbReference type="ChEBI" id="CHEBI:29035"/>
    </cofactor>
</comment>
<evidence type="ECO:0000256" key="6">
    <source>
        <dbReference type="ARBA" id="ARBA00023211"/>
    </source>
</evidence>
<evidence type="ECO:0000313" key="8">
    <source>
        <dbReference type="EMBL" id="ACO14772.1"/>
    </source>
</evidence>
<evidence type="ECO:0000256" key="4">
    <source>
        <dbReference type="ARBA" id="ARBA00022801"/>
    </source>
</evidence>
<dbReference type="PANTHER" id="PTHR12992">
    <property type="entry name" value="NUDIX HYDROLASE"/>
    <property type="match status" value="1"/>
</dbReference>
<name>C1C0G9_CALCM</name>
<reference evidence="8" key="1">
    <citation type="submission" date="2009-03" db="EMBL/GenBank/DDBJ databases">
        <title>Caligus clemensi ESTs and full-length cDNAs.</title>
        <authorList>
            <person name="Yasuike M."/>
            <person name="von Schalburg K."/>
            <person name="Cooper G."/>
            <person name="Leong J."/>
            <person name="Jones S.R.M."/>
            <person name="Koop B.F."/>
        </authorList>
    </citation>
    <scope>NUCLEOTIDE SEQUENCE</scope>
    <source>
        <tissue evidence="8">Whole</tissue>
    </source>
</reference>
<dbReference type="InterPro" id="IPR000086">
    <property type="entry name" value="NUDIX_hydrolase_dom"/>
</dbReference>
<protein>
    <submittedName>
        <fullName evidence="8">Nudix hydrolase 3</fullName>
    </submittedName>
</protein>
<dbReference type="PANTHER" id="PTHR12992:SF11">
    <property type="entry name" value="MITOCHONDRIAL COENZYME A DIPHOSPHATASE NUDT8"/>
    <property type="match status" value="1"/>
</dbReference>
<dbReference type="GO" id="GO:0010945">
    <property type="term" value="F:coenzyme A diphosphatase activity"/>
    <property type="evidence" value="ECO:0007669"/>
    <property type="project" value="InterPro"/>
</dbReference>
<evidence type="ECO:0000259" key="7">
    <source>
        <dbReference type="PROSITE" id="PS51462"/>
    </source>
</evidence>
<proteinExistence type="evidence at transcript level"/>
<evidence type="ECO:0000256" key="3">
    <source>
        <dbReference type="ARBA" id="ARBA00022723"/>
    </source>
</evidence>
<dbReference type="InterPro" id="IPR045121">
    <property type="entry name" value="CoAse"/>
</dbReference>
<evidence type="ECO:0000256" key="5">
    <source>
        <dbReference type="ARBA" id="ARBA00022842"/>
    </source>
</evidence>
<feature type="domain" description="Nudix hydrolase" evidence="7">
    <location>
        <begin position="47"/>
        <end position="191"/>
    </location>
</feature>
<dbReference type="InterPro" id="IPR015797">
    <property type="entry name" value="NUDIX_hydrolase-like_dom_sf"/>
</dbReference>
<dbReference type="EMBL" id="BT080348">
    <property type="protein sequence ID" value="ACO14772.1"/>
    <property type="molecule type" value="mRNA"/>
</dbReference>
<dbReference type="AlphaFoldDB" id="C1C0G9"/>
<dbReference type="PROSITE" id="PS51462">
    <property type="entry name" value="NUDIX"/>
    <property type="match status" value="1"/>
</dbReference>
<gene>
    <name evidence="8" type="primary">NDX3</name>
</gene>
<evidence type="ECO:0000256" key="1">
    <source>
        <dbReference type="ARBA" id="ARBA00001936"/>
    </source>
</evidence>
<keyword evidence="3" id="KW-0479">Metal-binding</keyword>
<dbReference type="Pfam" id="PF00293">
    <property type="entry name" value="NUDIX"/>
    <property type="match status" value="1"/>
</dbReference>
<keyword evidence="6" id="KW-0464">Manganese</keyword>
<dbReference type="GO" id="GO:0046872">
    <property type="term" value="F:metal ion binding"/>
    <property type="evidence" value="ECO:0007669"/>
    <property type="project" value="UniProtKB-KW"/>
</dbReference>
<evidence type="ECO:0000256" key="2">
    <source>
        <dbReference type="ARBA" id="ARBA00001946"/>
    </source>
</evidence>
<sequence length="232" mass="26018">MLSLRRCFHTGIDSSSGSKWTEKILFSPEKIASLQEKSFQSKLQKDMKHYSVLIPFVSPNGSDKEIHLLYTKRSPFLRSHPREICFPGGKVEDGETTEGAALRETLEELAIPEDSVNIITALQGIPSRKGQGLVTPILALLSDLSMLHPNAEEVERVFTVPVSELLDTSTSGYTQFRVSSTSGYSLPVFRTNSQDRVWGMTAIMTHQALSKVFHGEENTYQNRVRYLNPVQE</sequence>
<accession>C1C0G9</accession>
<keyword evidence="5" id="KW-0460">Magnesium</keyword>
<keyword evidence="4 8" id="KW-0378">Hydrolase</keyword>
<comment type="cofactor">
    <cofactor evidence="2">
        <name>Mg(2+)</name>
        <dbReference type="ChEBI" id="CHEBI:18420"/>
    </cofactor>
</comment>
<dbReference type="CDD" id="cd03426">
    <property type="entry name" value="NUDIX_CoAse_Nudt7"/>
    <property type="match status" value="1"/>
</dbReference>